<evidence type="ECO:0000259" key="2">
    <source>
        <dbReference type="Pfam" id="PF09864"/>
    </source>
</evidence>
<gene>
    <name evidence="3" type="ORF">CW740_00805</name>
</gene>
<dbReference type="SUPFAM" id="SSF141488">
    <property type="entry name" value="YdhA-like"/>
    <property type="match status" value="1"/>
</dbReference>
<evidence type="ECO:0000313" key="4">
    <source>
        <dbReference type="Proteomes" id="UP000232693"/>
    </source>
</evidence>
<name>A0A2K9A546_9GAMM</name>
<protein>
    <submittedName>
        <fullName evidence="3">Uncharacterized protein</fullName>
    </submittedName>
</protein>
<dbReference type="PANTHER" id="PTHR35535:SF1">
    <property type="entry name" value="HEAT SHOCK PROTEIN HSLJ"/>
    <property type="match status" value="1"/>
</dbReference>
<dbReference type="Proteomes" id="UP000232693">
    <property type="component" value="Chromosome"/>
</dbReference>
<dbReference type="InterPro" id="IPR053147">
    <property type="entry name" value="Hsp_HslJ-like"/>
</dbReference>
<dbReference type="Pfam" id="PF03724">
    <property type="entry name" value="META"/>
    <property type="match status" value="1"/>
</dbReference>
<sequence>MDFNKITAISLLCLFSIAGCDSPTNTTEQAVDQNSIRVTTDKKSSNYICSHLLVKSDLVADKLTLTIEDKSYHLSQTESASGSKYISQNETVTFWQKGDSASLEFNGQRYSNCEKVTVQQATNSRNTIELPFTARGNEPGWMLNMSAEKLKLTTDYGKNTISFPTPEVKHIMGGYQFHTGDNTHSVTLEVHKKLCYDSMTGRPFPAFVTLNLDGETLPGCGGDPLDLLVGFEWVVEDIASEGIIDSSKVTINFNREGKIFGISSCNNYSSSYEITGENLTLTPPVGTLKACPQAIMMQERKFLDLLVKVNRYDIDGFGALILTTDDVQTIIARQP</sequence>
<keyword evidence="4" id="KW-1185">Reference proteome</keyword>
<dbReference type="KEGG" id="kpd:CW740_00805"/>
<dbReference type="InterPro" id="IPR038670">
    <property type="entry name" value="HslJ-like_sf"/>
</dbReference>
<proteinExistence type="predicted"/>
<dbReference type="Gene3D" id="2.40.128.200">
    <property type="match status" value="1"/>
</dbReference>
<dbReference type="EMBL" id="CP025120">
    <property type="protein sequence ID" value="AUD77850.1"/>
    <property type="molecule type" value="Genomic_DNA"/>
</dbReference>
<dbReference type="OrthoDB" id="5348860at2"/>
<dbReference type="Gene3D" id="2.40.128.270">
    <property type="match status" value="1"/>
</dbReference>
<dbReference type="PANTHER" id="PTHR35535">
    <property type="entry name" value="HEAT SHOCK PROTEIN HSLJ"/>
    <property type="match status" value="1"/>
</dbReference>
<dbReference type="InterPro" id="IPR036328">
    <property type="entry name" value="MliC_sf"/>
</dbReference>
<dbReference type="PROSITE" id="PS51257">
    <property type="entry name" value="PROKAR_LIPOPROTEIN"/>
    <property type="match status" value="1"/>
</dbReference>
<evidence type="ECO:0000313" key="3">
    <source>
        <dbReference type="EMBL" id="AUD77850.1"/>
    </source>
</evidence>
<dbReference type="InterPro" id="IPR005184">
    <property type="entry name" value="DUF306_Meta_HslJ"/>
</dbReference>
<feature type="domain" description="C-type lysozyme inhibitor" evidence="2">
    <location>
        <begin position="61"/>
        <end position="109"/>
    </location>
</feature>
<evidence type="ECO:0000259" key="1">
    <source>
        <dbReference type="Pfam" id="PF03724"/>
    </source>
</evidence>
<feature type="domain" description="DUF306" evidence="1">
    <location>
        <begin position="229"/>
        <end position="330"/>
    </location>
</feature>
<dbReference type="AlphaFoldDB" id="A0A2K9A546"/>
<dbReference type="Pfam" id="PF09864">
    <property type="entry name" value="MliC"/>
    <property type="match status" value="1"/>
</dbReference>
<accession>A0A2K9A546</accession>
<organism evidence="3 4">
    <name type="scientific">Kangiella profundi</name>
    <dbReference type="NCBI Taxonomy" id="1561924"/>
    <lineage>
        <taxon>Bacteria</taxon>
        <taxon>Pseudomonadati</taxon>
        <taxon>Pseudomonadota</taxon>
        <taxon>Gammaproteobacteria</taxon>
        <taxon>Kangiellales</taxon>
        <taxon>Kangiellaceae</taxon>
        <taxon>Kangiella</taxon>
    </lineage>
</organism>
<dbReference type="InterPro" id="IPR018660">
    <property type="entry name" value="MliC"/>
</dbReference>
<reference evidence="3 4" key="1">
    <citation type="submission" date="2017-12" db="EMBL/GenBank/DDBJ databases">
        <title>Kangiella profundi FT102 completed genome.</title>
        <authorList>
            <person name="Xu J."/>
            <person name="Wang J."/>
            <person name="Lu Y."/>
        </authorList>
    </citation>
    <scope>NUCLEOTIDE SEQUENCE [LARGE SCALE GENOMIC DNA]</scope>
    <source>
        <strain evidence="3 4">FT102</strain>
    </source>
</reference>
<dbReference type="RefSeq" id="WP_106645771.1">
    <property type="nucleotide sequence ID" value="NZ_BMGO01000001.1"/>
</dbReference>